<dbReference type="CDD" id="cd10970">
    <property type="entry name" value="CE4_DAC_u1_6s"/>
    <property type="match status" value="1"/>
</dbReference>
<dbReference type="EMBL" id="JAGVWC010000010">
    <property type="protein sequence ID" value="MBS3061703.1"/>
    <property type="molecule type" value="Genomic_DNA"/>
</dbReference>
<evidence type="ECO:0000313" key="5">
    <source>
        <dbReference type="Proteomes" id="UP000675968"/>
    </source>
</evidence>
<dbReference type="SUPFAM" id="SSF88713">
    <property type="entry name" value="Glycoside hydrolase/deacetylase"/>
    <property type="match status" value="1"/>
</dbReference>
<protein>
    <submittedName>
        <fullName evidence="4">Polysaccharide deacetylase family protein</fullName>
    </submittedName>
</protein>
<dbReference type="Proteomes" id="UP000675968">
    <property type="component" value="Unassembled WGS sequence"/>
</dbReference>
<evidence type="ECO:0000256" key="1">
    <source>
        <dbReference type="ARBA" id="ARBA00004613"/>
    </source>
</evidence>
<dbReference type="PROSITE" id="PS51677">
    <property type="entry name" value="NODB"/>
    <property type="match status" value="1"/>
</dbReference>
<dbReference type="GO" id="GO:0005576">
    <property type="term" value="C:extracellular region"/>
    <property type="evidence" value="ECO:0007669"/>
    <property type="project" value="UniProtKB-SubCell"/>
</dbReference>
<comment type="caution">
    <text evidence="4">The sequence shown here is derived from an EMBL/GenBank/DDBJ whole genome shotgun (WGS) entry which is preliminary data.</text>
</comment>
<dbReference type="PANTHER" id="PTHR34216">
    <property type="match status" value="1"/>
</dbReference>
<dbReference type="InterPro" id="IPR002509">
    <property type="entry name" value="NODB_dom"/>
</dbReference>
<dbReference type="Gene3D" id="3.20.20.370">
    <property type="entry name" value="Glycoside hydrolase/deacetylase"/>
    <property type="match status" value="1"/>
</dbReference>
<reference evidence="4" key="1">
    <citation type="submission" date="2021-03" db="EMBL/GenBank/DDBJ databases">
        <authorList>
            <person name="Jaffe A."/>
        </authorList>
    </citation>
    <scope>NUCLEOTIDE SEQUENCE</scope>
    <source>
        <strain evidence="4">RIFCSPLOWO2_01_FULL_AR10_48_17</strain>
    </source>
</reference>
<dbReference type="PANTHER" id="PTHR34216:SF3">
    <property type="entry name" value="POLY-BETA-1,6-N-ACETYL-D-GLUCOSAMINE N-DEACETYLASE"/>
    <property type="match status" value="1"/>
</dbReference>
<proteinExistence type="predicted"/>
<organism evidence="4 5">
    <name type="scientific">Candidatus Iainarchaeum sp</name>
    <dbReference type="NCBI Taxonomy" id="3101447"/>
    <lineage>
        <taxon>Archaea</taxon>
        <taxon>Candidatus Iainarchaeota</taxon>
        <taxon>Candidatus Iainarchaeia</taxon>
        <taxon>Candidatus Iainarchaeales</taxon>
        <taxon>Candidatus Iainarchaeaceae</taxon>
        <taxon>Candidatus Iainarchaeum</taxon>
    </lineage>
</organism>
<accession>A0A8T4L335</accession>
<dbReference type="InterPro" id="IPR051398">
    <property type="entry name" value="Polysacch_Deacetylase"/>
</dbReference>
<dbReference type="GO" id="GO:0005975">
    <property type="term" value="P:carbohydrate metabolic process"/>
    <property type="evidence" value="ECO:0007669"/>
    <property type="project" value="InterPro"/>
</dbReference>
<dbReference type="GO" id="GO:0016810">
    <property type="term" value="F:hydrolase activity, acting on carbon-nitrogen (but not peptide) bonds"/>
    <property type="evidence" value="ECO:0007669"/>
    <property type="project" value="InterPro"/>
</dbReference>
<feature type="domain" description="NodB homology" evidence="3">
    <location>
        <begin position="204"/>
        <end position="416"/>
    </location>
</feature>
<comment type="subcellular location">
    <subcellularLocation>
        <location evidence="1">Secreted</location>
    </subcellularLocation>
</comment>
<evidence type="ECO:0000259" key="3">
    <source>
        <dbReference type="PROSITE" id="PS51677"/>
    </source>
</evidence>
<dbReference type="AlphaFoldDB" id="A0A8T4L335"/>
<evidence type="ECO:0000313" key="4">
    <source>
        <dbReference type="EMBL" id="MBS3061703.1"/>
    </source>
</evidence>
<evidence type="ECO:0000256" key="2">
    <source>
        <dbReference type="ARBA" id="ARBA00022729"/>
    </source>
</evidence>
<dbReference type="InterPro" id="IPR011330">
    <property type="entry name" value="Glyco_hydro/deAcase_b/a-brl"/>
</dbReference>
<gene>
    <name evidence="4" type="ORF">J4215_03920</name>
</gene>
<name>A0A8T4L335_9ARCH</name>
<keyword evidence="2" id="KW-0732">Signal</keyword>
<reference evidence="4" key="2">
    <citation type="submission" date="2021-05" db="EMBL/GenBank/DDBJ databases">
        <title>Protein family content uncovers lineage relationships and bacterial pathway maintenance mechanisms in DPANN archaea.</title>
        <authorList>
            <person name="Castelle C.J."/>
            <person name="Meheust R."/>
            <person name="Jaffe A.L."/>
            <person name="Seitz K."/>
            <person name="Gong X."/>
            <person name="Baker B.J."/>
            <person name="Banfield J.F."/>
        </authorList>
    </citation>
    <scope>NUCLEOTIDE SEQUENCE</scope>
    <source>
        <strain evidence="4">RIFCSPLOWO2_01_FULL_AR10_48_17</strain>
    </source>
</reference>
<sequence>MNQTHLPTKINVRIAILFMVFITIAGATHAAGTSMQITTFNEGTEENGWIQIQGPADGISVDTHPAHVDDGSGIKLASSNETPTRAVKTLSTPLDLSNYQSLYLEFYADKNENQVQKVGVQFVDTIHGHAFFHCVYLTSPVNPGNTRMKQTVMKEDCSSIVQNGESPNWNSITQIRVLATARQGQSVHVTFDRLSAYKNLLTRGKILLSFDDGYKSHNTAALPILNKNNLKGTSYVIMHGSSSIGTGKNYMTTEQVQELYDAGWDIGSHASPSLTRLDPDAAAELVKETVERIDANGWTRASEHFAYPRGEYSQDLIDRLKPYISTGRTVEDDPNPASFPNPYAINAWSIDSTDSVDSLKQWVDRCAANKDACILTFHNLVDTPGNIKEYNKADFEKFAEYVALLDQENTADIVTISQLYQTHHALTTVDPTVQYEGSKWGKVMRNNGRPMRVESRVYRFNQNRIILANYEAATFNGNVTLYHSRFDCGTLRELRYTSQTGKYQKTYGVGEFSCNAEQGKLVFQVNGIEPGENNLVYLVR</sequence>
<dbReference type="Pfam" id="PF01522">
    <property type="entry name" value="Polysacc_deac_1"/>
    <property type="match status" value="1"/>
</dbReference>